<proteinExistence type="predicted"/>
<protein>
    <submittedName>
        <fullName evidence="1">Uncharacterized protein</fullName>
    </submittedName>
</protein>
<dbReference type="Proteomes" id="UP000464214">
    <property type="component" value="Chromosome"/>
</dbReference>
<gene>
    <name evidence="1" type="ORF">GU926_08300</name>
</gene>
<dbReference type="KEGG" id="nib:GU926_08300"/>
<dbReference type="AlphaFoldDB" id="A0A6P1NUM7"/>
<sequence>MNSNLEYKDNEQGGLNILRDGDKIGQISGGEIGVGHKKFWDIAHGVTEAPASEWSYWLKDCKADEYVNACALSSINQAKALAEHHFNK</sequence>
<dbReference type="EMBL" id="CP047897">
    <property type="protein sequence ID" value="QHL87437.1"/>
    <property type="molecule type" value="Genomic_DNA"/>
</dbReference>
<accession>A0A6P1NUM7</accession>
<organism evidence="1 2">
    <name type="scientific">Nibribacter ruber</name>
    <dbReference type="NCBI Taxonomy" id="2698458"/>
    <lineage>
        <taxon>Bacteria</taxon>
        <taxon>Pseudomonadati</taxon>
        <taxon>Bacteroidota</taxon>
        <taxon>Cytophagia</taxon>
        <taxon>Cytophagales</taxon>
        <taxon>Hymenobacteraceae</taxon>
        <taxon>Nibribacter</taxon>
    </lineage>
</organism>
<keyword evidence="2" id="KW-1185">Reference proteome</keyword>
<evidence type="ECO:0000313" key="2">
    <source>
        <dbReference type="Proteomes" id="UP000464214"/>
    </source>
</evidence>
<name>A0A6P1NUM7_9BACT</name>
<evidence type="ECO:0000313" key="1">
    <source>
        <dbReference type="EMBL" id="QHL87437.1"/>
    </source>
</evidence>
<dbReference type="RefSeq" id="WP_160690835.1">
    <property type="nucleotide sequence ID" value="NZ_CP047897.1"/>
</dbReference>
<reference evidence="1 2" key="1">
    <citation type="submission" date="2020-01" db="EMBL/GenBank/DDBJ databases">
        <authorList>
            <person name="Kim M."/>
        </authorList>
    </citation>
    <scope>NUCLEOTIDE SEQUENCE [LARGE SCALE GENOMIC DNA]</scope>
    <source>
        <strain evidence="1 2">BT10</strain>
    </source>
</reference>